<feature type="transmembrane region" description="Helical" evidence="12">
    <location>
        <begin position="12"/>
        <end position="30"/>
    </location>
</feature>
<dbReference type="eggNOG" id="arCOG01331">
    <property type="taxonomic scope" value="Archaea"/>
</dbReference>
<dbReference type="EMBL" id="CP004049">
    <property type="protein sequence ID" value="AGI86397.1"/>
    <property type="molecule type" value="Genomic_DNA"/>
</dbReference>
<feature type="transmembrane region" description="Helical" evidence="12">
    <location>
        <begin position="184"/>
        <end position="204"/>
    </location>
</feature>
<feature type="binding site" evidence="12">
    <location>
        <position position="141"/>
    </location>
    <ligand>
        <name>Zn(2+)</name>
        <dbReference type="ChEBI" id="CHEBI:29105"/>
        <note>catalytic</note>
    </ligand>
</feature>
<dbReference type="FunCoup" id="M9SLY6">
    <property type="interactions" value="2"/>
</dbReference>
<keyword evidence="4 12" id="KW-0645">Protease</keyword>
<evidence type="ECO:0000256" key="12">
    <source>
        <dbReference type="HAMAP-Rule" id="MF_00188"/>
    </source>
</evidence>
<dbReference type="InterPro" id="IPR022919">
    <property type="entry name" value="Pept_M48_protease_HtpX"/>
</dbReference>
<keyword evidence="7 12" id="KW-0378">Hydrolase</keyword>
<dbReference type="Proteomes" id="UP000012672">
    <property type="component" value="Chromosome"/>
</dbReference>
<dbReference type="GO" id="GO:0004222">
    <property type="term" value="F:metalloendopeptidase activity"/>
    <property type="evidence" value="ECO:0007669"/>
    <property type="project" value="UniProtKB-UniRule"/>
</dbReference>
<dbReference type="STRING" id="1236689.MMALV_16850"/>
<keyword evidence="3 12" id="KW-1003">Cell membrane</keyword>
<dbReference type="AlphaFoldDB" id="M9SLY6"/>
<proteinExistence type="inferred from homology"/>
<evidence type="ECO:0000256" key="3">
    <source>
        <dbReference type="ARBA" id="ARBA00022475"/>
    </source>
</evidence>
<dbReference type="GeneID" id="41322435"/>
<dbReference type="PANTHER" id="PTHR43221">
    <property type="entry name" value="PROTEASE HTPX"/>
    <property type="match status" value="1"/>
</dbReference>
<dbReference type="HAMAP" id="MF_00188">
    <property type="entry name" value="Pept_M48_protease_HtpX"/>
    <property type="match status" value="1"/>
</dbReference>
<evidence type="ECO:0000256" key="1">
    <source>
        <dbReference type="ARBA" id="ARBA00004651"/>
    </source>
</evidence>
<keyword evidence="5 12" id="KW-0812">Transmembrane</keyword>
<comment type="cofactor">
    <cofactor evidence="12">
        <name>Zn(2+)</name>
        <dbReference type="ChEBI" id="CHEBI:29105"/>
    </cofactor>
    <text evidence="12">Binds 1 zinc ion per subunit.</text>
</comment>
<keyword evidence="15" id="KW-1185">Reference proteome</keyword>
<dbReference type="RefSeq" id="WP_015505543.1">
    <property type="nucleotide sequence ID" value="NC_020913.1"/>
</dbReference>
<evidence type="ECO:0000256" key="6">
    <source>
        <dbReference type="ARBA" id="ARBA00022723"/>
    </source>
</evidence>
<protein>
    <recommendedName>
        <fullName evidence="12">Protease HtpX homolog</fullName>
        <ecNumber evidence="12">3.4.24.-</ecNumber>
    </recommendedName>
</protein>
<dbReference type="EC" id="3.4.24.-" evidence="12"/>
<dbReference type="GO" id="GO:0008270">
    <property type="term" value="F:zinc ion binding"/>
    <property type="evidence" value="ECO:0007669"/>
    <property type="project" value="UniProtKB-UniRule"/>
</dbReference>
<keyword evidence="6 12" id="KW-0479">Metal-binding</keyword>
<evidence type="ECO:0000256" key="11">
    <source>
        <dbReference type="ARBA" id="ARBA00023136"/>
    </source>
</evidence>
<dbReference type="InterPro" id="IPR050083">
    <property type="entry name" value="HtpX_protease"/>
</dbReference>
<evidence type="ECO:0000256" key="9">
    <source>
        <dbReference type="ARBA" id="ARBA00022989"/>
    </source>
</evidence>
<feature type="domain" description="Peptidase M48" evidence="13">
    <location>
        <begin position="72"/>
        <end position="286"/>
    </location>
</feature>
<evidence type="ECO:0000256" key="10">
    <source>
        <dbReference type="ARBA" id="ARBA00023049"/>
    </source>
</evidence>
<dbReference type="PANTHER" id="PTHR43221:SF1">
    <property type="entry name" value="PROTEASE HTPX"/>
    <property type="match status" value="1"/>
</dbReference>
<feature type="transmembrane region" description="Helical" evidence="12">
    <location>
        <begin position="147"/>
        <end position="164"/>
    </location>
</feature>
<organism evidence="14 15">
    <name type="scientific">Methanomethylophilus alvi (strain Mx1201)</name>
    <dbReference type="NCBI Taxonomy" id="1236689"/>
    <lineage>
        <taxon>Archaea</taxon>
        <taxon>Methanobacteriati</taxon>
        <taxon>Thermoplasmatota</taxon>
        <taxon>Thermoplasmata</taxon>
        <taxon>Methanomassiliicoccales</taxon>
        <taxon>Methanomethylophilaceae</taxon>
        <taxon>Methanomethylophilus</taxon>
    </lineage>
</organism>
<evidence type="ECO:0000313" key="15">
    <source>
        <dbReference type="Proteomes" id="UP000012672"/>
    </source>
</evidence>
<dbReference type="Gene3D" id="3.30.2010.10">
    <property type="entry name" value="Metalloproteases ('zincins'), catalytic domain"/>
    <property type="match status" value="1"/>
</dbReference>
<dbReference type="InterPro" id="IPR001915">
    <property type="entry name" value="Peptidase_M48"/>
</dbReference>
<gene>
    <name evidence="12" type="primary">htpX</name>
    <name evidence="14" type="ORF">MMALV_16850</name>
</gene>
<dbReference type="GO" id="GO:0005886">
    <property type="term" value="C:plasma membrane"/>
    <property type="evidence" value="ECO:0007669"/>
    <property type="project" value="UniProtKB-SubCell"/>
</dbReference>
<keyword evidence="8 12" id="KW-0862">Zinc</keyword>
<sequence>MKAYRLRTASIFVILTLFMVAIGYVIGWFFGYGYLGFGIMLVISVLMSFFSYFFSKQSALAANRVHLVTREEEPKLYNIVEKVANEAGLPMPEVGISEVSMPNAFATGRNPKNAAVVATRGILRILSDDELEGVIGHEMSHVKNRDILVMSVASCMVSVLTYAARMFFYGTMFGAGDRDRDNNAVMLVIAVLCAILAPIAGLILQLAVSRNREYLADETGARITGKPLDLANALRKLESGCMNNPNNHYNDTAHANMWISNPCREGFMVRMFSTHPSTDERIRRLEILADAMSKGSVPAYTPDEDSSSTKLSYQ</sequence>
<feature type="active site" evidence="12">
    <location>
        <position position="138"/>
    </location>
</feature>
<feature type="binding site" evidence="12">
    <location>
        <position position="137"/>
    </location>
    <ligand>
        <name>Zn(2+)</name>
        <dbReference type="ChEBI" id="CHEBI:29105"/>
        <note>catalytic</note>
    </ligand>
</feature>
<feature type="transmembrane region" description="Helical" evidence="12">
    <location>
        <begin position="36"/>
        <end position="54"/>
    </location>
</feature>
<comment type="subcellular location">
    <subcellularLocation>
        <location evidence="1 12">Cell membrane</location>
        <topology evidence="1 12">Multi-pass membrane protein</topology>
    </subcellularLocation>
</comment>
<name>M9SLY6_METAX</name>
<keyword evidence="9 12" id="KW-1133">Transmembrane helix</keyword>
<evidence type="ECO:0000256" key="8">
    <source>
        <dbReference type="ARBA" id="ARBA00022833"/>
    </source>
</evidence>
<keyword evidence="11 12" id="KW-0472">Membrane</keyword>
<dbReference type="InParanoid" id="M9SLY6"/>
<dbReference type="KEGG" id="max:MMALV_16850"/>
<dbReference type="CDD" id="cd07336">
    <property type="entry name" value="M48B_HtpX_like"/>
    <property type="match status" value="1"/>
</dbReference>
<feature type="binding site" evidence="12">
    <location>
        <position position="213"/>
    </location>
    <ligand>
        <name>Zn(2+)</name>
        <dbReference type="ChEBI" id="CHEBI:29105"/>
        <note>catalytic</note>
    </ligand>
</feature>
<evidence type="ECO:0000259" key="13">
    <source>
        <dbReference type="Pfam" id="PF01435"/>
    </source>
</evidence>
<dbReference type="GO" id="GO:0006508">
    <property type="term" value="P:proteolysis"/>
    <property type="evidence" value="ECO:0007669"/>
    <property type="project" value="UniProtKB-KW"/>
</dbReference>
<evidence type="ECO:0000256" key="2">
    <source>
        <dbReference type="ARBA" id="ARBA00009779"/>
    </source>
</evidence>
<evidence type="ECO:0000313" key="14">
    <source>
        <dbReference type="EMBL" id="AGI86397.1"/>
    </source>
</evidence>
<reference evidence="14 15" key="1">
    <citation type="journal article" date="2012" name="J. Bacteriol.">
        <title>Genome sequence of 'Candidatus Methanomethylophilus alvus' Mx1201, a methanogenic archaeon from the human gut belonging to a seventh order of methanogens.</title>
        <authorList>
            <person name="Borrel G."/>
            <person name="Harris H.M."/>
            <person name="Tottey W."/>
            <person name="Mihajlovski A."/>
            <person name="Parisot N."/>
            <person name="Peyretaillade E."/>
            <person name="Peyret P."/>
            <person name="Gribaldo S."/>
            <person name="O'Toole P.W."/>
            <person name="Brugere J.F."/>
        </authorList>
    </citation>
    <scope>NUCLEOTIDE SEQUENCE [LARGE SCALE GENOMIC DNA]</scope>
    <source>
        <strain evidence="14 15">Mx1201</strain>
    </source>
</reference>
<keyword evidence="10 12" id="KW-0482">Metalloprotease</keyword>
<dbReference type="Pfam" id="PF01435">
    <property type="entry name" value="Peptidase_M48"/>
    <property type="match status" value="1"/>
</dbReference>
<evidence type="ECO:0000256" key="4">
    <source>
        <dbReference type="ARBA" id="ARBA00022670"/>
    </source>
</evidence>
<accession>M9SLY6</accession>
<evidence type="ECO:0000256" key="5">
    <source>
        <dbReference type="ARBA" id="ARBA00022692"/>
    </source>
</evidence>
<evidence type="ECO:0000256" key="7">
    <source>
        <dbReference type="ARBA" id="ARBA00022801"/>
    </source>
</evidence>
<comment type="similarity">
    <text evidence="2 12">Belongs to the peptidase M48B family.</text>
</comment>
<dbReference type="HOGENOM" id="CLU_042266_3_0_2"/>